<dbReference type="RefSeq" id="WP_197705883.1">
    <property type="nucleotide sequence ID" value="NZ_AP017422.1"/>
</dbReference>
<accession>A0A173MEW9</accession>
<gene>
    <name evidence="1" type="ORF">SAMN05421788_106116</name>
</gene>
<evidence type="ECO:0008006" key="3">
    <source>
        <dbReference type="Google" id="ProtNLM"/>
    </source>
</evidence>
<dbReference type="Proteomes" id="UP000186917">
    <property type="component" value="Unassembled WGS sequence"/>
</dbReference>
<reference evidence="2" key="1">
    <citation type="submission" date="2017-01" db="EMBL/GenBank/DDBJ databases">
        <authorList>
            <person name="Varghese N."/>
            <person name="Submissions S."/>
        </authorList>
    </citation>
    <scope>NUCLEOTIDE SEQUENCE [LARGE SCALE GENOMIC DNA]</scope>
    <source>
        <strain evidence="2">DSM 21054</strain>
    </source>
</reference>
<dbReference type="KEGG" id="fln:FLA_2061"/>
<evidence type="ECO:0000313" key="2">
    <source>
        <dbReference type="Proteomes" id="UP000186917"/>
    </source>
</evidence>
<name>A0A173MEW9_9BACT</name>
<dbReference type="STRING" id="477680.SAMN05421788_106116"/>
<dbReference type="AlphaFoldDB" id="A0A173MEW9"/>
<proteinExistence type="predicted"/>
<organism evidence="1 2">
    <name type="scientific">Filimonas lacunae</name>
    <dbReference type="NCBI Taxonomy" id="477680"/>
    <lineage>
        <taxon>Bacteria</taxon>
        <taxon>Pseudomonadati</taxon>
        <taxon>Bacteroidota</taxon>
        <taxon>Chitinophagia</taxon>
        <taxon>Chitinophagales</taxon>
        <taxon>Chitinophagaceae</taxon>
        <taxon>Filimonas</taxon>
    </lineage>
</organism>
<evidence type="ECO:0000313" key="1">
    <source>
        <dbReference type="EMBL" id="SIT24386.1"/>
    </source>
</evidence>
<sequence>MQQLSFNTTGQPVIAPSASSSATDFDFIAGKWQVHNKKLAARLSNNQQWLEFTAQQEAWKVLQGIGNIDSFTTTLDGKPFEGMTVRLFNPVTRLWSIYWADSNHGKLDAPVTGSFENQVGRFYGRDTWEGQKVLVQFCWDVTNPEHPTWSQAFSTDNGLTWEWNWYMFLHRE</sequence>
<dbReference type="EMBL" id="FTOR01000006">
    <property type="protein sequence ID" value="SIT24386.1"/>
    <property type="molecule type" value="Genomic_DNA"/>
</dbReference>
<protein>
    <recommendedName>
        <fullName evidence="3">DUF1579 domain-containing protein</fullName>
    </recommendedName>
</protein>
<keyword evidence="2" id="KW-1185">Reference proteome</keyword>